<dbReference type="AlphaFoldDB" id="A0AAU9RK24"/>
<evidence type="ECO:0000313" key="2">
    <source>
        <dbReference type="Proteomes" id="UP000836841"/>
    </source>
</evidence>
<feature type="non-terminal residue" evidence="1">
    <location>
        <position position="1"/>
    </location>
</feature>
<sequence length="58" mass="6822">EHSNWYWEELSLKRAIIDKNARIGDNVKIVNTDNFKKQLGKQMDTSSRVGSWTVIRML</sequence>
<dbReference type="Pfam" id="PF25247">
    <property type="entry name" value="LbH_GLGC"/>
    <property type="match status" value="1"/>
</dbReference>
<gene>
    <name evidence="1" type="ORF">TAV2_LOCUS4825</name>
</gene>
<dbReference type="Gene3D" id="2.160.10.10">
    <property type="entry name" value="Hexapeptide repeat proteins"/>
    <property type="match status" value="1"/>
</dbReference>
<dbReference type="InterPro" id="IPR011004">
    <property type="entry name" value="Trimer_LpxA-like_sf"/>
</dbReference>
<evidence type="ECO:0000313" key="1">
    <source>
        <dbReference type="EMBL" id="CAH2042854.1"/>
    </source>
</evidence>
<protein>
    <submittedName>
        <fullName evidence="1">Uncharacterized protein</fullName>
    </submittedName>
</protein>
<reference evidence="1 2" key="1">
    <citation type="submission" date="2022-03" db="EMBL/GenBank/DDBJ databases">
        <authorList>
            <person name="Nunn A."/>
            <person name="Chopra R."/>
            <person name="Nunn A."/>
            <person name="Contreras Garrido A."/>
        </authorList>
    </citation>
    <scope>NUCLEOTIDE SEQUENCE [LARGE SCALE GENOMIC DNA]</scope>
</reference>
<proteinExistence type="predicted"/>
<keyword evidence="2" id="KW-1185">Reference proteome</keyword>
<name>A0AAU9RK24_THLAR</name>
<accession>A0AAU9RK24</accession>
<dbReference type="EMBL" id="CAJVSB020000204">
    <property type="protein sequence ID" value="CAH2042854.1"/>
    <property type="molecule type" value="Genomic_DNA"/>
</dbReference>
<organism evidence="1 2">
    <name type="scientific">Thlaspi arvense</name>
    <name type="common">Field penny-cress</name>
    <dbReference type="NCBI Taxonomy" id="13288"/>
    <lineage>
        <taxon>Eukaryota</taxon>
        <taxon>Viridiplantae</taxon>
        <taxon>Streptophyta</taxon>
        <taxon>Embryophyta</taxon>
        <taxon>Tracheophyta</taxon>
        <taxon>Spermatophyta</taxon>
        <taxon>Magnoliopsida</taxon>
        <taxon>eudicotyledons</taxon>
        <taxon>Gunneridae</taxon>
        <taxon>Pentapetalae</taxon>
        <taxon>rosids</taxon>
        <taxon>malvids</taxon>
        <taxon>Brassicales</taxon>
        <taxon>Brassicaceae</taxon>
        <taxon>Thlaspideae</taxon>
        <taxon>Thlaspi</taxon>
    </lineage>
</organism>
<comment type="caution">
    <text evidence="1">The sequence shown here is derived from an EMBL/GenBank/DDBJ whole genome shotgun (WGS) entry which is preliminary data.</text>
</comment>
<dbReference type="Proteomes" id="UP000836841">
    <property type="component" value="Unassembled WGS sequence"/>
</dbReference>
<dbReference type="SUPFAM" id="SSF51161">
    <property type="entry name" value="Trimeric LpxA-like enzymes"/>
    <property type="match status" value="1"/>
</dbReference>